<organism evidence="2">
    <name type="scientific">Rhodosorus marinus</name>
    <dbReference type="NCBI Taxonomy" id="101924"/>
    <lineage>
        <taxon>Eukaryota</taxon>
        <taxon>Rhodophyta</taxon>
        <taxon>Stylonematophyceae</taxon>
        <taxon>Stylonematales</taxon>
        <taxon>Stylonemataceae</taxon>
        <taxon>Rhodosorus</taxon>
    </lineage>
</organism>
<reference evidence="2" key="1">
    <citation type="submission" date="2021-01" db="EMBL/GenBank/DDBJ databases">
        <authorList>
            <person name="Corre E."/>
            <person name="Pelletier E."/>
            <person name="Niang G."/>
            <person name="Scheremetjew M."/>
            <person name="Finn R."/>
            <person name="Kale V."/>
            <person name="Holt S."/>
            <person name="Cochrane G."/>
            <person name="Meng A."/>
            <person name="Brown T."/>
            <person name="Cohen L."/>
        </authorList>
    </citation>
    <scope>NUCLEOTIDE SEQUENCE</scope>
    <source>
        <strain evidence="2">CCMP 769</strain>
    </source>
</reference>
<feature type="signal peptide" evidence="1">
    <location>
        <begin position="1"/>
        <end position="24"/>
    </location>
</feature>
<sequence length="430" mass="47378">MNIRNYLFLFACILYAWVGKVVFGGTINVPCGSDIQQAIEDAGPYSVLVFSGHEDNAQLVYDRLENAKFTKLERPPITNRRKCCVFETDETVVVRHNGLTIRGLCLKLKDGVKRTTVLRITAQWTILEKVRIIGNVGSVKENEGDALISVEAGVFRMYDSIVDNANGAGIRIQPSKSSTSNLASVAIERVAGASNQGYLVSLMAGGAGGSFVVEAVRLEMLIAENAVSGGVLQIVDGSKRVFARRMRAFDSFACIQVVAEDNVQLDDNDTAILLRARFPQATRCRYAIYESVSPENKNNAVQEKYLTSYRDTVARKSVQAIYSKGKSIMSYHGVLVRNATGGEESQITLLGVLSARIFVTDVIFDGGVSRSGFFVSDAERLQLFRGQLNSDGYKFGMIFRGERPDRRNFVAAVDFSRATEQPFVFGESFR</sequence>
<name>A0A7S3ELE6_9RHOD</name>
<accession>A0A7S3ELE6</accession>
<evidence type="ECO:0000313" key="2">
    <source>
        <dbReference type="EMBL" id="CAE0059357.1"/>
    </source>
</evidence>
<proteinExistence type="predicted"/>
<feature type="chain" id="PRO_5030918800" evidence="1">
    <location>
        <begin position="25"/>
        <end position="430"/>
    </location>
</feature>
<dbReference type="EMBL" id="HBHW01035776">
    <property type="protein sequence ID" value="CAE0059357.1"/>
    <property type="molecule type" value="Transcribed_RNA"/>
</dbReference>
<protein>
    <submittedName>
        <fullName evidence="2">Uncharacterized protein</fullName>
    </submittedName>
</protein>
<dbReference type="AlphaFoldDB" id="A0A7S3ELE6"/>
<gene>
    <name evidence="2" type="ORF">RMAR00112_LOCUS27422</name>
</gene>
<evidence type="ECO:0000256" key="1">
    <source>
        <dbReference type="SAM" id="SignalP"/>
    </source>
</evidence>
<keyword evidence="1" id="KW-0732">Signal</keyword>